<evidence type="ECO:0000313" key="2">
    <source>
        <dbReference type="Proteomes" id="UP000008177"/>
    </source>
</evidence>
<dbReference type="AlphaFoldDB" id="G2Y2Y1"/>
<sequence length="51" mass="5689">MAKTRLEGNLSGMKFISSCTLRHEGMTVASLLRHSTHPKVLQRSVRPTAPR</sequence>
<proteinExistence type="predicted"/>
<dbReference type="EMBL" id="FQ790285">
    <property type="protein sequence ID" value="CCD47021.1"/>
    <property type="molecule type" value="Genomic_DNA"/>
</dbReference>
<evidence type="ECO:0000313" key="1">
    <source>
        <dbReference type="EMBL" id="CCD47021.1"/>
    </source>
</evidence>
<organism evidence="1 2">
    <name type="scientific">Botryotinia fuckeliana (strain T4)</name>
    <name type="common">Noble rot fungus</name>
    <name type="synonym">Botrytis cinerea</name>
    <dbReference type="NCBI Taxonomy" id="999810"/>
    <lineage>
        <taxon>Eukaryota</taxon>
        <taxon>Fungi</taxon>
        <taxon>Dikarya</taxon>
        <taxon>Ascomycota</taxon>
        <taxon>Pezizomycotina</taxon>
        <taxon>Leotiomycetes</taxon>
        <taxon>Helotiales</taxon>
        <taxon>Sclerotiniaceae</taxon>
        <taxon>Botrytis</taxon>
    </lineage>
</organism>
<accession>G2Y2Y1</accession>
<dbReference type="HOGENOM" id="CLU_3106064_0_0_1"/>
<dbReference type="Proteomes" id="UP000008177">
    <property type="component" value="Unplaced contigs"/>
</dbReference>
<dbReference type="InParanoid" id="G2Y2Y1"/>
<name>G2Y2Y1_BOTF4</name>
<gene>
    <name evidence="1" type="ORF">BofuT4_uP039230.1</name>
</gene>
<reference evidence="2" key="1">
    <citation type="journal article" date="2011" name="PLoS Genet.">
        <title>Genomic analysis of the necrotrophic fungal pathogens Sclerotinia sclerotiorum and Botrytis cinerea.</title>
        <authorList>
            <person name="Amselem J."/>
            <person name="Cuomo C.A."/>
            <person name="van Kan J.A."/>
            <person name="Viaud M."/>
            <person name="Benito E.P."/>
            <person name="Couloux A."/>
            <person name="Coutinho P.M."/>
            <person name="de Vries R.P."/>
            <person name="Dyer P.S."/>
            <person name="Fillinger S."/>
            <person name="Fournier E."/>
            <person name="Gout L."/>
            <person name="Hahn M."/>
            <person name="Kohn L."/>
            <person name="Lapalu N."/>
            <person name="Plummer K.M."/>
            <person name="Pradier J.M."/>
            <person name="Quevillon E."/>
            <person name="Sharon A."/>
            <person name="Simon A."/>
            <person name="ten Have A."/>
            <person name="Tudzynski B."/>
            <person name="Tudzynski P."/>
            <person name="Wincker P."/>
            <person name="Andrew M."/>
            <person name="Anthouard V."/>
            <person name="Beever R.E."/>
            <person name="Beffa R."/>
            <person name="Benoit I."/>
            <person name="Bouzid O."/>
            <person name="Brault B."/>
            <person name="Chen Z."/>
            <person name="Choquer M."/>
            <person name="Collemare J."/>
            <person name="Cotton P."/>
            <person name="Danchin E.G."/>
            <person name="Da Silva C."/>
            <person name="Gautier A."/>
            <person name="Giraud C."/>
            <person name="Giraud T."/>
            <person name="Gonzalez C."/>
            <person name="Grossetete S."/>
            <person name="Guldener U."/>
            <person name="Henrissat B."/>
            <person name="Howlett B.J."/>
            <person name="Kodira C."/>
            <person name="Kretschmer M."/>
            <person name="Lappartient A."/>
            <person name="Leroch M."/>
            <person name="Levis C."/>
            <person name="Mauceli E."/>
            <person name="Neuveglise C."/>
            <person name="Oeser B."/>
            <person name="Pearson M."/>
            <person name="Poulain J."/>
            <person name="Poussereau N."/>
            <person name="Quesneville H."/>
            <person name="Rascle C."/>
            <person name="Schumacher J."/>
            <person name="Segurens B."/>
            <person name="Sexton A."/>
            <person name="Silva E."/>
            <person name="Sirven C."/>
            <person name="Soanes D.M."/>
            <person name="Talbot N.J."/>
            <person name="Templeton M."/>
            <person name="Yandava C."/>
            <person name="Yarden O."/>
            <person name="Zeng Q."/>
            <person name="Rollins J.A."/>
            <person name="Lebrun M.H."/>
            <person name="Dickman M."/>
        </authorList>
    </citation>
    <scope>NUCLEOTIDE SEQUENCE [LARGE SCALE GENOMIC DNA]</scope>
    <source>
        <strain evidence="2">T4</strain>
    </source>
</reference>
<protein>
    <submittedName>
        <fullName evidence="1">Uncharacterized protein</fullName>
    </submittedName>
</protein>